<evidence type="ECO:0000313" key="2">
    <source>
        <dbReference type="Proteomes" id="UP000016487"/>
    </source>
</evidence>
<reference evidence="1" key="2">
    <citation type="submission" date="2015-03" db="EMBL/GenBank/DDBJ databases">
        <title>Genome sequence of Pseudoalteromonas citrea.</title>
        <authorList>
            <person name="Xie B.-B."/>
            <person name="Rong J.-C."/>
            <person name="Qin Q.-L."/>
            <person name="Zhang Y.-Z."/>
        </authorList>
    </citation>
    <scope>NUCLEOTIDE SEQUENCE</scope>
    <source>
        <strain evidence="1">DSM 8771</strain>
    </source>
</reference>
<organism evidence="1 2">
    <name type="scientific">Pseudoalteromonas citrea</name>
    <dbReference type="NCBI Taxonomy" id="43655"/>
    <lineage>
        <taxon>Bacteria</taxon>
        <taxon>Pseudomonadati</taxon>
        <taxon>Pseudomonadota</taxon>
        <taxon>Gammaproteobacteria</taxon>
        <taxon>Alteromonadales</taxon>
        <taxon>Pseudoalteromonadaceae</taxon>
        <taxon>Pseudoalteromonas</taxon>
    </lineage>
</organism>
<protein>
    <submittedName>
        <fullName evidence="1">Uncharacterized protein</fullName>
    </submittedName>
</protein>
<name>A0AAD4AHT3_9GAMM</name>
<dbReference type="AlphaFoldDB" id="A0AAD4AHT3"/>
<sequence length="40" mass="4401">MCLTLQQAQEIKAYLLASTPNSKSNELVLVSNNISHKPSE</sequence>
<dbReference type="EMBL" id="AHBZ03000021">
    <property type="protein sequence ID" value="KAF7769896.1"/>
    <property type="molecule type" value="Genomic_DNA"/>
</dbReference>
<gene>
    <name evidence="1" type="ORF">PCIT_a2819</name>
</gene>
<accession>A0AAD4AHT3</accession>
<dbReference type="Proteomes" id="UP000016487">
    <property type="component" value="Unassembled WGS sequence"/>
</dbReference>
<reference evidence="1" key="1">
    <citation type="journal article" date="2012" name="J. Bacteriol.">
        <title>Genome sequences of type strains of seven species of the marine bacterium Pseudoalteromonas.</title>
        <authorList>
            <person name="Xie B.B."/>
            <person name="Shu Y.L."/>
            <person name="Qin Q.L."/>
            <person name="Rong J.C."/>
            <person name="Zhang X.Y."/>
            <person name="Chen X.L."/>
            <person name="Shi M."/>
            <person name="He H.L."/>
            <person name="Zhou B.C."/>
            <person name="Zhang Y.Z."/>
        </authorList>
    </citation>
    <scope>NUCLEOTIDE SEQUENCE</scope>
    <source>
        <strain evidence="1">DSM 8771</strain>
    </source>
</reference>
<evidence type="ECO:0000313" key="1">
    <source>
        <dbReference type="EMBL" id="KAF7769896.1"/>
    </source>
</evidence>
<proteinExistence type="predicted"/>
<comment type="caution">
    <text evidence="1">The sequence shown here is derived from an EMBL/GenBank/DDBJ whole genome shotgun (WGS) entry which is preliminary data.</text>
</comment>